<dbReference type="NCBIfam" id="TIGR02595">
    <property type="entry name" value="PEP_CTERM"/>
    <property type="match status" value="1"/>
</dbReference>
<evidence type="ECO:0000313" key="3">
    <source>
        <dbReference type="EMBL" id="SDQ82262.1"/>
    </source>
</evidence>
<comment type="caution">
    <text evidence="3">The sequence shown here is derived from an EMBL/GenBank/DDBJ whole genome shotgun (WGS) entry which is preliminary data.</text>
</comment>
<keyword evidence="1" id="KW-0732">Signal</keyword>
<dbReference type="EMBL" id="FNKY01000001">
    <property type="protein sequence ID" value="SDQ82262.1"/>
    <property type="molecule type" value="Genomic_DNA"/>
</dbReference>
<sequence>MNRAIKFYTMVGVFALGAAVVPSAGMAAVITASVGGIPSGAGVYLNFDALSATGGAAGHGVTVAFSGTGAGTATLPNVSGQYAAPFISSGNGAPFGNSQADGPDETQYLTTGIGEVIFQLGEYNQYFGLLWGSVDSYNTLSFYDGSNLLFNFSGLDVNSLANGDQGASGTFYVNINSSVAFDKVIASSTGWAFEFDNVALSRNPTDLPQSTVPEPGTLALLCLGLLGGIAVRRRRTQ</sequence>
<dbReference type="Proteomes" id="UP000183471">
    <property type="component" value="Unassembled WGS sequence"/>
</dbReference>
<feature type="domain" description="Ice-binding protein C-terminal" evidence="2">
    <location>
        <begin position="211"/>
        <end position="234"/>
    </location>
</feature>
<feature type="signal peptide" evidence="1">
    <location>
        <begin position="1"/>
        <end position="27"/>
    </location>
</feature>
<organism evidence="3 4">
    <name type="scientific">Nitrosospira multiformis</name>
    <dbReference type="NCBI Taxonomy" id="1231"/>
    <lineage>
        <taxon>Bacteria</taxon>
        <taxon>Pseudomonadati</taxon>
        <taxon>Pseudomonadota</taxon>
        <taxon>Betaproteobacteria</taxon>
        <taxon>Nitrosomonadales</taxon>
        <taxon>Nitrosomonadaceae</taxon>
        <taxon>Nitrosospira</taxon>
    </lineage>
</organism>
<dbReference type="Pfam" id="PF07589">
    <property type="entry name" value="PEP-CTERM"/>
    <property type="match status" value="1"/>
</dbReference>
<dbReference type="RefSeq" id="WP_074632841.1">
    <property type="nucleotide sequence ID" value="NZ_FNKY01000001.1"/>
</dbReference>
<keyword evidence="4" id="KW-1185">Reference proteome</keyword>
<evidence type="ECO:0000259" key="2">
    <source>
        <dbReference type="Pfam" id="PF07589"/>
    </source>
</evidence>
<protein>
    <submittedName>
        <fullName evidence="3">PEP-CTERM protein-sorting domain-containing protein</fullName>
    </submittedName>
</protein>
<proteinExistence type="predicted"/>
<gene>
    <name evidence="3" type="ORF">SAMN05216402_2432</name>
</gene>
<name>A0ABY0TH36_9PROT</name>
<evidence type="ECO:0000313" key="4">
    <source>
        <dbReference type="Proteomes" id="UP000183471"/>
    </source>
</evidence>
<feature type="chain" id="PRO_5047389089" evidence="1">
    <location>
        <begin position="28"/>
        <end position="237"/>
    </location>
</feature>
<reference evidence="3 4" key="1">
    <citation type="submission" date="2016-10" db="EMBL/GenBank/DDBJ databases">
        <authorList>
            <person name="Varghese N."/>
            <person name="Submissions S."/>
        </authorList>
    </citation>
    <scope>NUCLEOTIDE SEQUENCE [LARGE SCALE GENOMIC DNA]</scope>
    <source>
        <strain evidence="3 4">Nl1</strain>
    </source>
</reference>
<dbReference type="InterPro" id="IPR013424">
    <property type="entry name" value="Ice-binding_C"/>
</dbReference>
<accession>A0ABY0TH36</accession>
<evidence type="ECO:0000256" key="1">
    <source>
        <dbReference type="SAM" id="SignalP"/>
    </source>
</evidence>